<gene>
    <name evidence="1" type="ORF">SAMN04488554_2557</name>
</gene>
<sequence>MITPTKGIAPQRALLTVGAQIAQVLDEPMTVSQVWSRFARWRTSNGHNAAVSFSWFVLALDTLYALGAIRLEAGLIVRSVE</sequence>
<dbReference type="Proteomes" id="UP000199220">
    <property type="component" value="Unassembled WGS sequence"/>
</dbReference>
<dbReference type="RefSeq" id="WP_089773497.1">
    <property type="nucleotide sequence ID" value="NZ_FNTX01000002.1"/>
</dbReference>
<protein>
    <submittedName>
        <fullName evidence="1">Uncharacterized protein</fullName>
    </submittedName>
</protein>
<dbReference type="AlphaFoldDB" id="A0A1H5L372"/>
<dbReference type="Pfam" id="PF20293">
    <property type="entry name" value="MC6"/>
    <property type="match status" value="1"/>
</dbReference>
<dbReference type="OrthoDB" id="4555046at2"/>
<dbReference type="STRING" id="648782.SAMN04488554_2557"/>
<organism evidence="1 2">
    <name type="scientific">Ruania alba</name>
    <dbReference type="NCBI Taxonomy" id="648782"/>
    <lineage>
        <taxon>Bacteria</taxon>
        <taxon>Bacillati</taxon>
        <taxon>Actinomycetota</taxon>
        <taxon>Actinomycetes</taxon>
        <taxon>Micrococcales</taxon>
        <taxon>Ruaniaceae</taxon>
        <taxon>Ruania</taxon>
    </lineage>
</organism>
<reference evidence="2" key="1">
    <citation type="submission" date="2016-10" db="EMBL/GenBank/DDBJ databases">
        <authorList>
            <person name="Varghese N."/>
            <person name="Submissions S."/>
        </authorList>
    </citation>
    <scope>NUCLEOTIDE SEQUENCE [LARGE SCALE GENOMIC DNA]</scope>
    <source>
        <strain evidence="2">DSM 21368</strain>
    </source>
</reference>
<dbReference type="EMBL" id="FNTX01000002">
    <property type="protein sequence ID" value="SEE70678.1"/>
    <property type="molecule type" value="Genomic_DNA"/>
</dbReference>
<dbReference type="InterPro" id="IPR046897">
    <property type="entry name" value="ABC-3C_MC6"/>
</dbReference>
<proteinExistence type="predicted"/>
<evidence type="ECO:0000313" key="2">
    <source>
        <dbReference type="Proteomes" id="UP000199220"/>
    </source>
</evidence>
<evidence type="ECO:0000313" key="1">
    <source>
        <dbReference type="EMBL" id="SEE70678.1"/>
    </source>
</evidence>
<accession>A0A1H5L372</accession>
<keyword evidence="2" id="KW-1185">Reference proteome</keyword>
<name>A0A1H5L372_9MICO</name>